<reference evidence="2 3" key="1">
    <citation type="submission" date="2017-07" db="EMBL/GenBank/DDBJ databases">
        <title>Complete genome sequence of Actinoalloteichus hoggarensis DSM 45943, type strain of Actinoalloteichus hoggarensis.</title>
        <authorList>
            <person name="Ruckert C."/>
            <person name="Nouioui I."/>
            <person name="Willmese J."/>
            <person name="van Wezel G."/>
            <person name="Klenk H.-P."/>
            <person name="Kalinowski J."/>
            <person name="Zotchev S.B."/>
        </authorList>
    </citation>
    <scope>NUCLEOTIDE SEQUENCE [LARGE SCALE GENOMIC DNA]</scope>
    <source>
        <strain evidence="2 3">DSM 45943</strain>
    </source>
</reference>
<feature type="region of interest" description="Disordered" evidence="1">
    <location>
        <begin position="241"/>
        <end position="280"/>
    </location>
</feature>
<organism evidence="2 3">
    <name type="scientific">Actinoalloteichus hoggarensis</name>
    <dbReference type="NCBI Taxonomy" id="1470176"/>
    <lineage>
        <taxon>Bacteria</taxon>
        <taxon>Bacillati</taxon>
        <taxon>Actinomycetota</taxon>
        <taxon>Actinomycetes</taxon>
        <taxon>Pseudonocardiales</taxon>
        <taxon>Pseudonocardiaceae</taxon>
        <taxon>Actinoalloteichus</taxon>
    </lineage>
</organism>
<evidence type="ECO:0000313" key="2">
    <source>
        <dbReference type="EMBL" id="ASO17847.1"/>
    </source>
</evidence>
<protein>
    <submittedName>
        <fullName evidence="2">Uncharacterized protein</fullName>
    </submittedName>
</protein>
<dbReference type="SUPFAM" id="SSF142764">
    <property type="entry name" value="YgbK-like"/>
    <property type="match status" value="1"/>
</dbReference>
<gene>
    <name evidence="2" type="ORF">AHOG_00890</name>
</gene>
<dbReference type="KEGG" id="ahg:AHOG_00890"/>
<evidence type="ECO:0000313" key="3">
    <source>
        <dbReference type="Proteomes" id="UP000204221"/>
    </source>
</evidence>
<sequence>MRSGRRRLALCDDLAGADGAALSPTEGRDDSSVRHTPPDANVARFAHCATRNGAASTDVHATVPDVSGPVSLKIGSPLRAAITPTVRGPRDRRVRTGARAPVLPTLPALAAESRAAADGHGVLAAHSGVPGRAEPRPPSVTAALAGPPIRRLRLEAVRPTDRAASPAEAAATRHVAPCDAETGADLDGIAAAAAAVPDVIAVGSPRRAAVFGRPRDTARRAPARLGVTRLDLLHQVHPGAVRTRTGAHHEIVTRPGSHGGPDSLLPIARQPRHTDHQEDP</sequence>
<dbReference type="Gene3D" id="3.40.980.20">
    <property type="entry name" value="Four-carbon acid sugar kinase, nucleotide binding domain"/>
    <property type="match status" value="1"/>
</dbReference>
<feature type="compositionally biased region" description="Basic and acidic residues" evidence="1">
    <location>
        <begin position="26"/>
        <end position="37"/>
    </location>
</feature>
<proteinExistence type="predicted"/>
<evidence type="ECO:0000256" key="1">
    <source>
        <dbReference type="SAM" id="MobiDB-lite"/>
    </source>
</evidence>
<feature type="region of interest" description="Disordered" evidence="1">
    <location>
        <begin position="16"/>
        <end position="38"/>
    </location>
</feature>
<dbReference type="Proteomes" id="UP000204221">
    <property type="component" value="Chromosome"/>
</dbReference>
<accession>A0A221VWK6</accession>
<keyword evidence="3" id="KW-1185">Reference proteome</keyword>
<name>A0A221VWK6_9PSEU</name>
<dbReference type="AlphaFoldDB" id="A0A221VWK6"/>
<dbReference type="InterPro" id="IPR042213">
    <property type="entry name" value="NBD_C_sf"/>
</dbReference>
<dbReference type="RefSeq" id="WP_157736563.1">
    <property type="nucleotide sequence ID" value="NZ_CP022521.1"/>
</dbReference>
<dbReference type="EMBL" id="CP022521">
    <property type="protein sequence ID" value="ASO17847.1"/>
    <property type="molecule type" value="Genomic_DNA"/>
</dbReference>
<dbReference type="OrthoDB" id="9778478at2"/>